<dbReference type="InterPro" id="IPR006680">
    <property type="entry name" value="Amidohydro-rel"/>
</dbReference>
<dbReference type="Proteomes" id="UP000426027">
    <property type="component" value="Chromosome"/>
</dbReference>
<dbReference type="InterPro" id="IPR032466">
    <property type="entry name" value="Metal_Hydrolase"/>
</dbReference>
<dbReference type="AlphaFoldDB" id="A0A6I6GAT1"/>
<feature type="signal peptide" evidence="1">
    <location>
        <begin position="1"/>
        <end position="24"/>
    </location>
</feature>
<proteinExistence type="predicted"/>
<dbReference type="Gene3D" id="3.20.20.140">
    <property type="entry name" value="Metal-dependent hydrolases"/>
    <property type="match status" value="1"/>
</dbReference>
<keyword evidence="1" id="KW-0732">Signal</keyword>
<name>A0A6I6GAT1_9BACT</name>
<dbReference type="Pfam" id="PF04909">
    <property type="entry name" value="Amidohydro_2"/>
    <property type="match status" value="1"/>
</dbReference>
<dbReference type="SUPFAM" id="SSF51556">
    <property type="entry name" value="Metallo-dependent hydrolases"/>
    <property type="match status" value="1"/>
</dbReference>
<protein>
    <submittedName>
        <fullName evidence="3">Amidohydrolase family protein</fullName>
    </submittedName>
</protein>
<keyword evidence="3" id="KW-0378">Hydrolase</keyword>
<reference evidence="3 4" key="1">
    <citation type="submission" date="2019-11" db="EMBL/GenBank/DDBJ databases">
        <authorList>
            <person name="Im W.T."/>
        </authorList>
    </citation>
    <scope>NUCLEOTIDE SEQUENCE [LARGE SCALE GENOMIC DNA]</scope>
    <source>
        <strain evidence="3 4">SB-02</strain>
    </source>
</reference>
<evidence type="ECO:0000313" key="4">
    <source>
        <dbReference type="Proteomes" id="UP000426027"/>
    </source>
</evidence>
<sequence length="281" mass="31254">MNKSPFMRLTLLLLCAIGVAITNAQPAKKLPIIDMHLHALAANDQGPAPMNIGAPFAHWGCHDPKQPYMQTIMQVFKNGDWTSHPLTSPLTDSALMVQTIAVLNQYNVYGVTSGEPHMVRRWKAAAPKRIINAVMWNYYDVQRVGLSVDSLQQLFQSSEFKVFGELGLQYEGISFSDSLVEPFLAMAEKLDIPVGVHVGPGPPGVIYMGANNYRARLHSATQLEEALVRHPNLRVYAMHAGWPMLDDMLATLYAHPQLYVDLGIIAYAVPKKSFTIISNEW</sequence>
<evidence type="ECO:0000313" key="3">
    <source>
        <dbReference type="EMBL" id="QGW29504.1"/>
    </source>
</evidence>
<feature type="chain" id="PRO_5026066566" evidence="1">
    <location>
        <begin position="25"/>
        <end position="281"/>
    </location>
</feature>
<accession>A0A6I6GAT1</accession>
<dbReference type="GO" id="GO:0016787">
    <property type="term" value="F:hydrolase activity"/>
    <property type="evidence" value="ECO:0007669"/>
    <property type="project" value="UniProtKB-KW"/>
</dbReference>
<dbReference type="EMBL" id="CP046566">
    <property type="protein sequence ID" value="QGW29504.1"/>
    <property type="molecule type" value="Genomic_DNA"/>
</dbReference>
<evidence type="ECO:0000259" key="2">
    <source>
        <dbReference type="Pfam" id="PF04909"/>
    </source>
</evidence>
<feature type="domain" description="Amidohydrolase-related" evidence="2">
    <location>
        <begin position="33"/>
        <end position="266"/>
    </location>
</feature>
<dbReference type="KEGG" id="fls:GLV81_16555"/>
<keyword evidence="4" id="KW-1185">Reference proteome</keyword>
<evidence type="ECO:0000256" key="1">
    <source>
        <dbReference type="SAM" id="SignalP"/>
    </source>
</evidence>
<gene>
    <name evidence="3" type="ORF">GLV81_16555</name>
</gene>
<organism evidence="3 4">
    <name type="scientific">Phnomibacter ginsenosidimutans</name>
    <dbReference type="NCBI Taxonomy" id="2676868"/>
    <lineage>
        <taxon>Bacteria</taxon>
        <taxon>Pseudomonadati</taxon>
        <taxon>Bacteroidota</taxon>
        <taxon>Chitinophagia</taxon>
        <taxon>Chitinophagales</taxon>
        <taxon>Chitinophagaceae</taxon>
        <taxon>Phnomibacter</taxon>
    </lineage>
</organism>